<sequence>MKLTLTQIHGKKMAFIFRSIISYFKRIKYLFLSLLFMLIVVINHEVILASKPSLEIAQSLTQQGFSQLYNGKPETAFQTWQTAYRAYEQLNNKQGMNGSLINQSLALQALGSYVNACQVLTQALAVKDKICPNAFPAPMNSSQLSDFKSKLQKQINEDLDFIGFYNLANVLRVMGEPEISYIILQQSLTSTAQLKNKEIQDNLLLNLANTEVILYNQAKSKYQITDDFTAQKKAFILAKSKFVAAQEAYQKLSNSQSTVSVQAKLNWLKLLLDNTSSQFSQDVALNDSISQIVNDILSELEQFKTLPKIESIYSKLKLSRNLINITQTPKLEIKQLINPDLQSVALSLSQEALANAKDLNNLRAIAYAYGTLGEIYSATEELSKAESSYYEGMLYAQSIQAWDIVYQWQWELARLYQVSGKIEQANQFYATAIKNLDKVRS</sequence>
<reference evidence="1 2" key="1">
    <citation type="journal article" date="2020" name="ISME J.">
        <title>Comparative genomics reveals insights into cyanobacterial evolution and habitat adaptation.</title>
        <authorList>
            <person name="Chen M.Y."/>
            <person name="Teng W.K."/>
            <person name="Zhao L."/>
            <person name="Hu C.X."/>
            <person name="Zhou Y.K."/>
            <person name="Han B.P."/>
            <person name="Song L.R."/>
            <person name="Shu W.S."/>
        </authorList>
    </citation>
    <scope>NUCLEOTIDE SEQUENCE [LARGE SCALE GENOMIC DNA]</scope>
    <source>
        <strain evidence="1 2">FACHB-3921</strain>
    </source>
</reference>
<dbReference type="Proteomes" id="UP000621307">
    <property type="component" value="Unassembled WGS sequence"/>
</dbReference>
<dbReference type="SUPFAM" id="SSF48452">
    <property type="entry name" value="TPR-like"/>
    <property type="match status" value="2"/>
</dbReference>
<evidence type="ECO:0000313" key="2">
    <source>
        <dbReference type="Proteomes" id="UP000621307"/>
    </source>
</evidence>
<proteinExistence type="predicted"/>
<comment type="caution">
    <text evidence="1">The sequence shown here is derived from an EMBL/GenBank/DDBJ whole genome shotgun (WGS) entry which is preliminary data.</text>
</comment>
<protein>
    <submittedName>
        <fullName evidence="1">Uncharacterized protein</fullName>
    </submittedName>
</protein>
<gene>
    <name evidence="1" type="ORF">H6G14_28425</name>
</gene>
<dbReference type="InterPro" id="IPR011990">
    <property type="entry name" value="TPR-like_helical_dom_sf"/>
</dbReference>
<evidence type="ECO:0000313" key="1">
    <source>
        <dbReference type="EMBL" id="MBD2255149.1"/>
    </source>
</evidence>
<dbReference type="Gene3D" id="1.25.40.10">
    <property type="entry name" value="Tetratricopeptide repeat domain"/>
    <property type="match status" value="2"/>
</dbReference>
<organism evidence="1 2">
    <name type="scientific">Nostoc parmelioides FACHB-3921</name>
    <dbReference type="NCBI Taxonomy" id="2692909"/>
    <lineage>
        <taxon>Bacteria</taxon>
        <taxon>Bacillati</taxon>
        <taxon>Cyanobacteriota</taxon>
        <taxon>Cyanophyceae</taxon>
        <taxon>Nostocales</taxon>
        <taxon>Nostocaceae</taxon>
        <taxon>Nostoc</taxon>
    </lineage>
</organism>
<keyword evidence="2" id="KW-1185">Reference proteome</keyword>
<name>A0ABR8BPC0_9NOSO</name>
<accession>A0ABR8BPC0</accession>
<dbReference type="EMBL" id="JACJQL010000080">
    <property type="protein sequence ID" value="MBD2255149.1"/>
    <property type="molecule type" value="Genomic_DNA"/>
</dbReference>